<feature type="binding site" evidence="2">
    <location>
        <position position="187"/>
    </location>
    <ligand>
        <name>Zn(2+)</name>
        <dbReference type="ChEBI" id="CHEBI:29105"/>
    </ligand>
</feature>
<dbReference type="InterPro" id="IPR050570">
    <property type="entry name" value="Cell_wall_metabolism_enzyme"/>
</dbReference>
<keyword evidence="2" id="KW-0862">Zinc</keyword>
<feature type="compositionally biased region" description="Pro residues" evidence="3">
    <location>
        <begin position="339"/>
        <end position="351"/>
    </location>
</feature>
<sequence length="357" mass="37107">MRFRGRLWIGATAGALVLATIAPAVAASSPTPPSTSSASGAPATAPAAQAGLEKAVAAAMLSRSGLSSAALASKKQQPQVNAQRQSGMWSFGTSVITAAQGDHTAPEGWLFVAESVNGQWKVGLEGTPAFAEMIARSPDALVDRAEKQTFANNARNAPKAATALQARTGLALPYPQGESWAIIGGPHGWSGQPRPWSSIDLNKTFGRGSYRVLAAQSGRAYDMCRNGGHVRIVHDNGWTTEYYHLANEIRPNGTPVKMGDYLGMTSTRIPCGGSAGSNHVHFGLKQGGSFVPLAGKTIGGWTFVEGSRAYSGSARRGGTTVGVGGFIQNYGTETTTQPNPEPSPTVSPSTPPCSQEK</sequence>
<dbReference type="GO" id="GO:0006508">
    <property type="term" value="P:proteolysis"/>
    <property type="evidence" value="ECO:0007669"/>
    <property type="project" value="UniProtKB-KW"/>
</dbReference>
<dbReference type="GO" id="GO:0004222">
    <property type="term" value="F:metalloendopeptidase activity"/>
    <property type="evidence" value="ECO:0007669"/>
    <property type="project" value="InterPro"/>
</dbReference>
<dbReference type="EMBL" id="FNCN01000027">
    <property type="protein sequence ID" value="SDH93453.1"/>
    <property type="molecule type" value="Genomic_DNA"/>
</dbReference>
<feature type="chain" id="PRO_5039365209" evidence="4">
    <location>
        <begin position="27"/>
        <end position="357"/>
    </location>
</feature>
<keyword evidence="6" id="KW-0645">Protease</keyword>
<dbReference type="GO" id="GO:0046872">
    <property type="term" value="F:metal ion binding"/>
    <property type="evidence" value="ECO:0007669"/>
    <property type="project" value="UniProtKB-KW"/>
</dbReference>
<evidence type="ECO:0000313" key="7">
    <source>
        <dbReference type="Proteomes" id="UP000198923"/>
    </source>
</evidence>
<feature type="binding site" evidence="2">
    <location>
        <position position="281"/>
    </location>
    <ligand>
        <name>Zn(2+)</name>
        <dbReference type="ChEBI" id="CHEBI:29105"/>
    </ligand>
</feature>
<feature type="domain" description="M23ase beta-sheet core" evidence="5">
    <location>
        <begin position="199"/>
        <end position="289"/>
    </location>
</feature>
<accession>A0A1G8GGE2</accession>
<dbReference type="PRINTS" id="PR00933">
    <property type="entry name" value="BLYTICPTASE"/>
</dbReference>
<feature type="active site" description="Proton donor/acceptor" evidence="1">
    <location>
        <position position="244"/>
    </location>
</feature>
<dbReference type="PANTHER" id="PTHR21666:SF270">
    <property type="entry name" value="MUREIN HYDROLASE ACTIVATOR ENVC"/>
    <property type="match status" value="1"/>
</dbReference>
<dbReference type="InterPro" id="IPR016047">
    <property type="entry name" value="M23ase_b-sheet_dom"/>
</dbReference>
<feature type="active site" description="Proton donor/acceptor" evidence="1">
    <location>
        <position position="279"/>
    </location>
</feature>
<dbReference type="OrthoDB" id="6188067at2"/>
<keyword evidence="6" id="KW-0378">Hydrolase</keyword>
<dbReference type="Proteomes" id="UP000198923">
    <property type="component" value="Unassembled WGS sequence"/>
</dbReference>
<keyword evidence="2" id="KW-0479">Metal-binding</keyword>
<keyword evidence="7" id="KW-1185">Reference proteome</keyword>
<reference evidence="6 7" key="1">
    <citation type="submission" date="2016-10" db="EMBL/GenBank/DDBJ databases">
        <authorList>
            <person name="de Groot N.N."/>
        </authorList>
    </citation>
    <scope>NUCLEOTIDE SEQUENCE [LARGE SCALE GENOMIC DNA]</scope>
    <source>
        <strain evidence="6 7">CPCC 201354</strain>
    </source>
</reference>
<protein>
    <submittedName>
        <fullName evidence="6">LasA protease</fullName>
    </submittedName>
</protein>
<dbReference type="STRING" id="504805.SAMN05421505_12732"/>
<dbReference type="Gene3D" id="2.70.70.10">
    <property type="entry name" value="Glucose Permease (Domain IIA)"/>
    <property type="match status" value="1"/>
</dbReference>
<dbReference type="PANTHER" id="PTHR21666">
    <property type="entry name" value="PEPTIDASE-RELATED"/>
    <property type="match status" value="1"/>
</dbReference>
<proteinExistence type="predicted"/>
<organism evidence="6 7">
    <name type="scientific">Sinosporangium album</name>
    <dbReference type="NCBI Taxonomy" id="504805"/>
    <lineage>
        <taxon>Bacteria</taxon>
        <taxon>Bacillati</taxon>
        <taxon>Actinomycetota</taxon>
        <taxon>Actinomycetes</taxon>
        <taxon>Streptosporangiales</taxon>
        <taxon>Streptosporangiaceae</taxon>
        <taxon>Sinosporangium</taxon>
    </lineage>
</organism>
<evidence type="ECO:0000259" key="5">
    <source>
        <dbReference type="Pfam" id="PF01551"/>
    </source>
</evidence>
<dbReference type="AlphaFoldDB" id="A0A1G8GGE2"/>
<dbReference type="CDD" id="cd12797">
    <property type="entry name" value="M23_peptidase"/>
    <property type="match status" value="1"/>
</dbReference>
<feature type="signal peptide" evidence="4">
    <location>
        <begin position="1"/>
        <end position="26"/>
    </location>
</feature>
<dbReference type="InterPro" id="IPR011055">
    <property type="entry name" value="Dup_hybrid_motif"/>
</dbReference>
<evidence type="ECO:0000256" key="2">
    <source>
        <dbReference type="PIRSR" id="PIRSR600841-2"/>
    </source>
</evidence>
<feature type="region of interest" description="Disordered" evidence="3">
    <location>
        <begin position="326"/>
        <end position="357"/>
    </location>
</feature>
<dbReference type="InterPro" id="IPR000841">
    <property type="entry name" value="Pept_M23A_Blytic"/>
</dbReference>
<gene>
    <name evidence="6" type="ORF">SAMN05421505_12732</name>
</gene>
<evidence type="ECO:0000256" key="3">
    <source>
        <dbReference type="SAM" id="MobiDB-lite"/>
    </source>
</evidence>
<dbReference type="RefSeq" id="WP_143020398.1">
    <property type="nucleotide sequence ID" value="NZ_FNCN01000027.1"/>
</dbReference>
<comment type="cofactor">
    <cofactor evidence="2">
        <name>Zn(2+)</name>
        <dbReference type="ChEBI" id="CHEBI:29105"/>
    </cofactor>
    <text evidence="2">Binds 1 zinc ion per subunit.</text>
</comment>
<dbReference type="SUPFAM" id="SSF51261">
    <property type="entry name" value="Duplicated hybrid motif"/>
    <property type="match status" value="1"/>
</dbReference>
<evidence type="ECO:0000256" key="4">
    <source>
        <dbReference type="SAM" id="SignalP"/>
    </source>
</evidence>
<dbReference type="Pfam" id="PF01551">
    <property type="entry name" value="Peptidase_M23"/>
    <property type="match status" value="1"/>
</dbReference>
<feature type="binding site" evidence="2">
    <location>
        <position position="200"/>
    </location>
    <ligand>
        <name>Zn(2+)</name>
        <dbReference type="ChEBI" id="CHEBI:29105"/>
    </ligand>
</feature>
<name>A0A1G8GGE2_9ACTN</name>
<evidence type="ECO:0000313" key="6">
    <source>
        <dbReference type="EMBL" id="SDH93453.1"/>
    </source>
</evidence>
<evidence type="ECO:0000256" key="1">
    <source>
        <dbReference type="PIRSR" id="PIRSR600841-1"/>
    </source>
</evidence>
<keyword evidence="4" id="KW-0732">Signal</keyword>